<keyword evidence="2" id="KW-1185">Reference proteome</keyword>
<proteinExistence type="predicted"/>
<evidence type="ECO:0008006" key="3">
    <source>
        <dbReference type="Google" id="ProtNLM"/>
    </source>
</evidence>
<dbReference type="EMBL" id="BAAALY010000016">
    <property type="protein sequence ID" value="GAA1555364.1"/>
    <property type="molecule type" value="Genomic_DNA"/>
</dbReference>
<reference evidence="1 2" key="1">
    <citation type="journal article" date="2019" name="Int. J. Syst. Evol. Microbiol.">
        <title>The Global Catalogue of Microorganisms (GCM) 10K type strain sequencing project: providing services to taxonomists for standard genome sequencing and annotation.</title>
        <authorList>
            <consortium name="The Broad Institute Genomics Platform"/>
            <consortium name="The Broad Institute Genome Sequencing Center for Infectious Disease"/>
            <person name="Wu L."/>
            <person name="Ma J."/>
        </authorList>
    </citation>
    <scope>NUCLEOTIDE SEQUENCE [LARGE SCALE GENOMIC DNA]</scope>
    <source>
        <strain evidence="1 2">JCM 13319</strain>
    </source>
</reference>
<gene>
    <name evidence="1" type="ORF">GCM10009691_32090</name>
</gene>
<protein>
    <recommendedName>
        <fullName evidence="3">KOW domain-containing protein</fullName>
    </recommendedName>
</protein>
<evidence type="ECO:0000313" key="1">
    <source>
        <dbReference type="EMBL" id="GAA1555364.1"/>
    </source>
</evidence>
<comment type="caution">
    <text evidence="1">The sequence shown here is derived from an EMBL/GenBank/DDBJ whole genome shotgun (WGS) entry which is preliminary data.</text>
</comment>
<accession>A0ABN2CCC1</accession>
<organism evidence="1 2">
    <name type="scientific">Brevibacterium picturae</name>
    <dbReference type="NCBI Taxonomy" id="260553"/>
    <lineage>
        <taxon>Bacteria</taxon>
        <taxon>Bacillati</taxon>
        <taxon>Actinomycetota</taxon>
        <taxon>Actinomycetes</taxon>
        <taxon>Micrococcales</taxon>
        <taxon>Brevibacteriaceae</taxon>
        <taxon>Brevibacterium</taxon>
    </lineage>
</organism>
<evidence type="ECO:0000313" key="2">
    <source>
        <dbReference type="Proteomes" id="UP001501791"/>
    </source>
</evidence>
<name>A0ABN2CCC1_9MICO</name>
<sequence length="61" mass="6592">MTEFQIGDTVQIIGAGMTGSVGTVVHRDETRGKYLVRVGGSAQNYYDAEEIELFAPCIPAE</sequence>
<dbReference type="Proteomes" id="UP001501791">
    <property type="component" value="Unassembled WGS sequence"/>
</dbReference>
<dbReference type="RefSeq" id="WP_346036808.1">
    <property type="nucleotide sequence ID" value="NZ_BAAALY010000016.1"/>
</dbReference>